<reference evidence="2 3" key="1">
    <citation type="submission" date="2024-05" db="EMBL/GenBank/DDBJ databases">
        <authorList>
            <person name="Wallberg A."/>
        </authorList>
    </citation>
    <scope>NUCLEOTIDE SEQUENCE [LARGE SCALE GENOMIC DNA]</scope>
</reference>
<proteinExistence type="predicted"/>
<feature type="region of interest" description="Disordered" evidence="1">
    <location>
        <begin position="1"/>
        <end position="107"/>
    </location>
</feature>
<gene>
    <name evidence="2" type="ORF">MNOR_LOCUS14616</name>
</gene>
<keyword evidence="3" id="KW-1185">Reference proteome</keyword>
<dbReference type="Proteomes" id="UP001497623">
    <property type="component" value="Unassembled WGS sequence"/>
</dbReference>
<dbReference type="EMBL" id="CAXKWB010008811">
    <property type="protein sequence ID" value="CAL4092567.1"/>
    <property type="molecule type" value="Genomic_DNA"/>
</dbReference>
<feature type="compositionally biased region" description="Basic and acidic residues" evidence="1">
    <location>
        <begin position="29"/>
        <end position="62"/>
    </location>
</feature>
<feature type="compositionally biased region" description="Basic and acidic residues" evidence="1">
    <location>
        <begin position="74"/>
        <end position="91"/>
    </location>
</feature>
<name>A0AAV2QLW7_MEGNR</name>
<protein>
    <submittedName>
        <fullName evidence="2">Uncharacterized protein</fullName>
    </submittedName>
</protein>
<evidence type="ECO:0000313" key="3">
    <source>
        <dbReference type="Proteomes" id="UP001497623"/>
    </source>
</evidence>
<evidence type="ECO:0000256" key="1">
    <source>
        <dbReference type="SAM" id="MobiDB-lite"/>
    </source>
</evidence>
<organism evidence="2 3">
    <name type="scientific">Meganyctiphanes norvegica</name>
    <name type="common">Northern krill</name>
    <name type="synonym">Thysanopoda norvegica</name>
    <dbReference type="NCBI Taxonomy" id="48144"/>
    <lineage>
        <taxon>Eukaryota</taxon>
        <taxon>Metazoa</taxon>
        <taxon>Ecdysozoa</taxon>
        <taxon>Arthropoda</taxon>
        <taxon>Crustacea</taxon>
        <taxon>Multicrustacea</taxon>
        <taxon>Malacostraca</taxon>
        <taxon>Eumalacostraca</taxon>
        <taxon>Eucarida</taxon>
        <taxon>Euphausiacea</taxon>
        <taxon>Euphausiidae</taxon>
        <taxon>Meganyctiphanes</taxon>
    </lineage>
</organism>
<sequence>MKHTNHRGPRNETHKARPLTTETPFARKRANETPDGRHESQRDTKYELREQRYTKCRKETSPRHNQPKHKRTDKRSVETPKGKQLSHRDSMGDTCPNDTPCMRHKSY</sequence>
<evidence type="ECO:0000313" key="2">
    <source>
        <dbReference type="EMBL" id="CAL4092567.1"/>
    </source>
</evidence>
<accession>A0AAV2QLW7</accession>
<dbReference type="AlphaFoldDB" id="A0AAV2QLW7"/>
<comment type="caution">
    <text evidence="2">The sequence shown here is derived from an EMBL/GenBank/DDBJ whole genome shotgun (WGS) entry which is preliminary data.</text>
</comment>